<reference evidence="8" key="1">
    <citation type="submission" date="2025-08" db="UniProtKB">
        <authorList>
            <consortium name="Ensembl"/>
        </authorList>
    </citation>
    <scope>IDENTIFICATION</scope>
</reference>
<evidence type="ECO:0000256" key="1">
    <source>
        <dbReference type="ARBA" id="ARBA00007302"/>
    </source>
</evidence>
<proteinExistence type="inferred from homology"/>
<dbReference type="SMART" id="SM00360">
    <property type="entry name" value="RRM"/>
    <property type="match status" value="1"/>
</dbReference>
<dbReference type="GO" id="GO:0005794">
    <property type="term" value="C:Golgi apparatus"/>
    <property type="evidence" value="ECO:0007669"/>
    <property type="project" value="Ensembl"/>
</dbReference>
<dbReference type="PANTHER" id="PTHR13020:SF28">
    <property type="entry name" value="TRINUCLEOTIDE REPEAT-CONTAINING GENE 6A PROTEIN"/>
    <property type="match status" value="1"/>
</dbReference>
<feature type="region of interest" description="Disordered" evidence="6">
    <location>
        <begin position="171"/>
        <end position="292"/>
    </location>
</feature>
<keyword evidence="4" id="KW-0694">RNA-binding</keyword>
<evidence type="ECO:0000313" key="8">
    <source>
        <dbReference type="Ensembl" id="ENSCLAP00000014817.1"/>
    </source>
</evidence>
<keyword evidence="9" id="KW-1185">Reference proteome</keyword>
<dbReference type="Gene3D" id="3.30.70.330">
    <property type="match status" value="1"/>
</dbReference>
<evidence type="ECO:0000259" key="7">
    <source>
        <dbReference type="SMART" id="SM00360"/>
    </source>
</evidence>
<reference evidence="8" key="2">
    <citation type="submission" date="2025-09" db="UniProtKB">
        <authorList>
            <consortium name="Ensembl"/>
        </authorList>
    </citation>
    <scope>IDENTIFICATION</scope>
</reference>
<feature type="compositionally biased region" description="Basic and acidic residues" evidence="6">
    <location>
        <begin position="48"/>
        <end position="66"/>
    </location>
</feature>
<feature type="compositionally biased region" description="Polar residues" evidence="6">
    <location>
        <begin position="655"/>
        <end position="668"/>
    </location>
</feature>
<feature type="compositionally biased region" description="Polar residues" evidence="6">
    <location>
        <begin position="775"/>
        <end position="786"/>
    </location>
</feature>
<dbReference type="PANTHER" id="PTHR13020">
    <property type="entry name" value="TRINUCLEOTIDE REPEAT-CONTAINING GENE 6"/>
    <property type="match status" value="1"/>
</dbReference>
<dbReference type="GO" id="GO:0000932">
    <property type="term" value="C:P-body"/>
    <property type="evidence" value="ECO:0007669"/>
    <property type="project" value="Ensembl"/>
</dbReference>
<sequence>MQLVAEPGLEARRPGCQDIPLPEEWNRDLVQEEEQLMEEKKKKKDDKKKKEAAQKKATEQKIKVPEQIKPSVSQPQPANSNNGTSTATSTNNNAKRATANSQQPQPQPQPPPPAQQQPPQQQQQQAPQQQPQALPRYPREVPPRFRHQEHKQLLKRGQHFPVIAAKLGSAVKVLSSQSESSAVTAQQPQNNGEVQSSKTQSDTNHSTSGPHYERSQQGPVSPPSDSRTDCRNAAVDDLLEKEAWPSVPGSDPELASECVDADSASSSESERNITIMASGSTASDKESLRSSAGLGSQNKFVVGSSSNNVGHGGSPGPWGFSHGAIISTCQVSVDAPESKSESSNNRVNAWGTVGSSSNGGLNPSTLNSASNHGAWPVLDNNGLALKGPVGSGSSGINIPCSTIGQLPNNQSINSKVSSSSTHGTWGSLQETCESEVSGTQKVSFSGQPQNIATEMSGPNNTTNFMTSSLPNSGSVQNSELPGSNTGAWRLSTMNHPQIQAPSVMNGTSLSHLSNGESKSGGSYGTTWAAYGSSYSGDKCSGPGGQANGDTVNATLMQPGVNGPVGTNFQVHTSKGGGVWESGAANPQSTSWGNGNGANSGGSRRGWGAPAQNTGTNVPSVEWNKLPSNQHSNDSANGNAKKFTNGWKSAEEEDQGSATSQTNEQNSVWAKTGGAVESEGSTESTGRLEEKAAGESQSRDRRKVDQHTFLQSIVNRTDLDPRVLSNSGWGQTPIKQNTAWDTETSPREEGKTDNGTEAWGGSATQTFNSGACIDKTSPSNNDTSSVSGWGDPKPALRWGDSKGSNCQGGWEDDAAATGMIKSNQWGNCKEEKSTWNDSQKSKQGWGDGQKPNQGWSVSAGDGWGDTSRSNHWGETNKKSSSGGSDSDRSVSGWNELGKTSSFTWGNNINPNNSSGWDESSKPNPSQGWGDPPKSNQSLGWGDSSKPVSSPDWNKQQDIVGSWGIPAATGKPPGTGWLGGPIPAPAKEEEPTGWEEPSPESIRRKMEVDDGTSAWGDPSKYNYKNVNMWNKNVPNGGSRADQQAQVHQLLPPAGAMADKEASGGSGWGEPWGEPSAPATTVDNGTSAWGKPADSGPSWGEPLAAASSTSTWGSSSAGPQVLSKSGPKSMQDGWCGDDMPLPGSRPPGWEEEEDVEIGMWNSNSSQELNSSLNWPPYTKKMSSKGLSGKKRRRERGMVKGGNKQEEAWVNPFVKQFSSISFARDSPEENVQSNKMDLSGGMLQDKRMEIDKHSLSIGDYNRTVGKGPGPRPQISKESSMERNPYFDKNGNPSVFGVGNTAAQPRGMQQPPAQPLSSSQPNLRAQVPPPLLSPQVPVSLLKYAPNNGGLNPLFGPQQVAMLNQLSQLNQLTQISQLQRLLVQQQRAQSQRSVPSGNRQQQDQQGRPLSVQQQMMQQSRQLDPNLLVKQQTPPSQQQSLHQPAVKSFLDNVLPHTAPELQKGPSPISAFSNFPIGLNSNLNVNMDMNSIKEPQSRLRKWTTVDSISVSTSLDQNSSKHGAISSGFRLEESPFVPYDFVNSSTSPASPPGSIGDGWPRAKSPNGSSSVNWPPEFRPGEPWKGYPNIDPETDPYVTPGSVINNLSINTVREVDHLRDRNSGSSSSLNTTLPSTSAWSSIRASNYSAPLSSTAQSTSARNSDSKLTWSPGSATNTSLAHELWKVPLPPKSITAPSRPPPGLTGQKPPLSPWDNSPLRGGGGWGSSDARYTPGSSWGESSSGRITNCLVLKNLTPQIDGSTLRTLCMQHGPLITFHLNLPHGNALVRYSSKEEVVKAQKSLHMCVLGNTTILAEFASEEEISRFFAQSQSLAPSPGWQSLGAGQGRLGALDCSHSFSSRADLNHWNGAGLSGTNCGELHGASLWGAPHYSTSLWGPPSGGDPRGIGSPSPLNAFLSVEHLGGGGESL</sequence>
<evidence type="ECO:0000256" key="5">
    <source>
        <dbReference type="ARBA" id="ARBA00023158"/>
    </source>
</evidence>
<evidence type="ECO:0000256" key="3">
    <source>
        <dbReference type="ARBA" id="ARBA00022845"/>
    </source>
</evidence>
<name>A0A8C2VKY6_CHILA</name>
<keyword evidence="5" id="KW-0943">RNA-mediated gene silencing</keyword>
<feature type="region of interest" description="Disordered" evidence="6">
    <location>
        <begin position="1"/>
        <end position="157"/>
    </location>
</feature>
<feature type="compositionally biased region" description="Polar residues" evidence="6">
    <location>
        <begin position="725"/>
        <end position="742"/>
    </location>
</feature>
<dbReference type="GO" id="GO:0007492">
    <property type="term" value="P:endoderm development"/>
    <property type="evidence" value="ECO:0007669"/>
    <property type="project" value="Ensembl"/>
</dbReference>
<feature type="region of interest" description="Disordered" evidence="6">
    <location>
        <begin position="1382"/>
        <end position="1412"/>
    </location>
</feature>
<dbReference type="GO" id="GO:0060213">
    <property type="term" value="P:positive regulation of nuclear-transcribed mRNA poly(A) tail shortening"/>
    <property type="evidence" value="ECO:0007669"/>
    <property type="project" value="TreeGrafter"/>
</dbReference>
<dbReference type="GO" id="GO:0003723">
    <property type="term" value="F:RNA binding"/>
    <property type="evidence" value="ECO:0007669"/>
    <property type="project" value="UniProtKB-KW"/>
</dbReference>
<feature type="compositionally biased region" description="Low complexity" evidence="6">
    <location>
        <begin position="117"/>
        <end position="133"/>
    </location>
</feature>
<keyword evidence="2" id="KW-0597">Phosphoprotein</keyword>
<feature type="compositionally biased region" description="Low complexity" evidence="6">
    <location>
        <begin position="78"/>
        <end position="104"/>
    </location>
</feature>
<feature type="domain" description="RRM" evidence="7">
    <location>
        <begin position="1738"/>
        <end position="1805"/>
    </location>
</feature>
<evidence type="ECO:0000256" key="6">
    <source>
        <dbReference type="SAM" id="MobiDB-lite"/>
    </source>
</evidence>
<feature type="compositionally biased region" description="Polar residues" evidence="6">
    <location>
        <begin position="1723"/>
        <end position="1732"/>
    </location>
</feature>
<protein>
    <submittedName>
        <fullName evidence="8">Trinucleotide repeat containing adaptor 6A</fullName>
    </submittedName>
</protein>
<dbReference type="OMA" id="ISASDNW"/>
<dbReference type="InterPro" id="IPR012677">
    <property type="entry name" value="Nucleotide-bd_a/b_plait_sf"/>
</dbReference>
<feature type="compositionally biased region" description="Pro residues" evidence="6">
    <location>
        <begin position="105"/>
        <end position="116"/>
    </location>
</feature>
<dbReference type="InterPro" id="IPR052068">
    <property type="entry name" value="GW182_domain"/>
</dbReference>
<feature type="region of interest" description="Disordered" evidence="6">
    <location>
        <begin position="1254"/>
        <end position="1326"/>
    </location>
</feature>
<feature type="region of interest" description="Disordered" evidence="6">
    <location>
        <begin position="1163"/>
        <end position="1200"/>
    </location>
</feature>
<dbReference type="GO" id="GO:0009267">
    <property type="term" value="P:cellular response to starvation"/>
    <property type="evidence" value="ECO:0007669"/>
    <property type="project" value="Ensembl"/>
</dbReference>
<feature type="region of interest" description="Disordered" evidence="6">
    <location>
        <begin position="824"/>
        <end position="1147"/>
    </location>
</feature>
<feature type="compositionally biased region" description="Low complexity" evidence="6">
    <location>
        <begin position="1304"/>
        <end position="1316"/>
    </location>
</feature>
<feature type="compositionally biased region" description="Low complexity" evidence="6">
    <location>
        <begin position="1163"/>
        <end position="1183"/>
    </location>
</feature>
<dbReference type="Ensembl" id="ENSCLAT00000014976.1">
    <property type="protein sequence ID" value="ENSCLAP00000014817.1"/>
    <property type="gene ID" value="ENSCLAG00000010217.1"/>
</dbReference>
<dbReference type="InterPro" id="IPR032226">
    <property type="entry name" value="TNRC6_PABC-bd"/>
</dbReference>
<feature type="region of interest" description="Disordered" evidence="6">
    <location>
        <begin position="568"/>
        <end position="705"/>
    </location>
</feature>
<feature type="compositionally biased region" description="Polar residues" evidence="6">
    <location>
        <begin position="896"/>
        <end position="925"/>
    </location>
</feature>
<dbReference type="CTD" id="27327"/>
<evidence type="ECO:0000256" key="2">
    <source>
        <dbReference type="ARBA" id="ARBA00022553"/>
    </source>
</evidence>
<feature type="compositionally biased region" description="Basic and acidic residues" evidence="6">
    <location>
        <begin position="743"/>
        <end position="753"/>
    </location>
</feature>
<feature type="compositionally biased region" description="Polar residues" evidence="6">
    <location>
        <begin position="1020"/>
        <end position="1044"/>
    </location>
</feature>
<dbReference type="FunFam" id="3.30.70.330:FF:000011">
    <property type="entry name" value="trinucleotide repeat-containing gene 6A protein-like"/>
    <property type="match status" value="1"/>
</dbReference>
<dbReference type="InterPro" id="IPR035979">
    <property type="entry name" value="RBD_domain_sf"/>
</dbReference>
<dbReference type="GeneTree" id="ENSGT00940000158180"/>
<dbReference type="Pfam" id="PF16608">
    <property type="entry name" value="TNRC6-PABC_bdg"/>
    <property type="match status" value="1"/>
</dbReference>
<dbReference type="InterPro" id="IPR000504">
    <property type="entry name" value="RRM_dom"/>
</dbReference>
<feature type="compositionally biased region" description="Polar residues" evidence="6">
    <location>
        <begin position="1075"/>
        <end position="1084"/>
    </location>
</feature>
<dbReference type="GeneID" id="102025809"/>
<dbReference type="RefSeq" id="XP_005405166.1">
    <property type="nucleotide sequence ID" value="XM_005405109.2"/>
</dbReference>
<dbReference type="GO" id="GO:0005829">
    <property type="term" value="C:cytosol"/>
    <property type="evidence" value="ECO:0007669"/>
    <property type="project" value="UniProtKB-ARBA"/>
</dbReference>
<feature type="compositionally biased region" description="Gly residues" evidence="6">
    <location>
        <begin position="593"/>
        <end position="604"/>
    </location>
</feature>
<feature type="region of interest" description="Disordered" evidence="6">
    <location>
        <begin position="1679"/>
        <end position="1732"/>
    </location>
</feature>
<dbReference type="GO" id="GO:0035278">
    <property type="term" value="P:miRNA-mediated gene silencing by inhibition of translation"/>
    <property type="evidence" value="ECO:0007669"/>
    <property type="project" value="Ensembl"/>
</dbReference>
<feature type="compositionally biased region" description="Polar residues" evidence="6">
    <location>
        <begin position="944"/>
        <end position="957"/>
    </location>
</feature>
<dbReference type="Pfam" id="PF10427">
    <property type="entry name" value="Ago_hook"/>
    <property type="match status" value="1"/>
</dbReference>
<feature type="compositionally biased region" description="Polar residues" evidence="6">
    <location>
        <begin position="1388"/>
        <end position="1405"/>
    </location>
</feature>
<dbReference type="GO" id="GO:0016442">
    <property type="term" value="C:RISC complex"/>
    <property type="evidence" value="ECO:0007669"/>
    <property type="project" value="Ensembl"/>
</dbReference>
<evidence type="ECO:0000313" key="9">
    <source>
        <dbReference type="Proteomes" id="UP000694398"/>
    </source>
</evidence>
<evidence type="ECO:0000256" key="4">
    <source>
        <dbReference type="ARBA" id="ARBA00022884"/>
    </source>
</evidence>
<feature type="compositionally biased region" description="Low complexity" evidence="6">
    <location>
        <begin position="878"/>
        <end position="891"/>
    </location>
</feature>
<feature type="region of interest" description="Disordered" evidence="6">
    <location>
        <begin position="1534"/>
        <end position="1591"/>
    </location>
</feature>
<gene>
    <name evidence="8" type="primary">TNRC6A</name>
</gene>
<dbReference type="OrthoDB" id="5919166at2759"/>
<feature type="region of interest" description="Disordered" evidence="6">
    <location>
        <begin position="1639"/>
        <end position="1663"/>
    </location>
</feature>
<dbReference type="GO" id="GO:0005654">
    <property type="term" value="C:nucleoplasm"/>
    <property type="evidence" value="ECO:0007669"/>
    <property type="project" value="Ensembl"/>
</dbReference>
<dbReference type="InterPro" id="IPR019486">
    <property type="entry name" value="Argonaute_hook_dom"/>
</dbReference>
<feature type="region of interest" description="Disordered" evidence="6">
    <location>
        <begin position="725"/>
        <end position="811"/>
    </location>
</feature>
<feature type="compositionally biased region" description="Polar residues" evidence="6">
    <location>
        <begin position="625"/>
        <end position="637"/>
    </location>
</feature>
<accession>A0A8C2VKY6</accession>
<keyword evidence="3" id="KW-0810">Translation regulation</keyword>
<dbReference type="SUPFAM" id="SSF54928">
    <property type="entry name" value="RNA-binding domain, RBD"/>
    <property type="match status" value="1"/>
</dbReference>
<dbReference type="Proteomes" id="UP000694398">
    <property type="component" value="Unassembled WGS sequence"/>
</dbReference>
<organism evidence="8 9">
    <name type="scientific">Chinchilla lanigera</name>
    <name type="common">Long-tailed chinchilla</name>
    <name type="synonym">Chinchilla villidera</name>
    <dbReference type="NCBI Taxonomy" id="34839"/>
    <lineage>
        <taxon>Eukaryota</taxon>
        <taxon>Metazoa</taxon>
        <taxon>Chordata</taxon>
        <taxon>Craniata</taxon>
        <taxon>Vertebrata</taxon>
        <taxon>Euteleostomi</taxon>
        <taxon>Mammalia</taxon>
        <taxon>Eutheria</taxon>
        <taxon>Euarchontoglires</taxon>
        <taxon>Glires</taxon>
        <taxon>Rodentia</taxon>
        <taxon>Hystricomorpha</taxon>
        <taxon>Chinchillidae</taxon>
        <taxon>Chinchilla</taxon>
    </lineage>
</organism>
<feature type="compositionally biased region" description="Polar residues" evidence="6">
    <location>
        <begin position="174"/>
        <end position="225"/>
    </location>
</feature>
<feature type="compositionally biased region" description="Low complexity" evidence="6">
    <location>
        <begin position="1101"/>
        <end position="1115"/>
    </location>
</feature>
<feature type="compositionally biased region" description="Basic residues" evidence="6">
    <location>
        <begin position="144"/>
        <end position="157"/>
    </location>
</feature>
<feature type="compositionally biased region" description="Basic and acidic residues" evidence="6">
    <location>
        <begin position="685"/>
        <end position="705"/>
    </location>
</feature>
<comment type="similarity">
    <text evidence="1">Belongs to the GW182 family.</text>
</comment>
<dbReference type="GO" id="GO:0033962">
    <property type="term" value="P:P-body assembly"/>
    <property type="evidence" value="ECO:0007669"/>
    <property type="project" value="Ensembl"/>
</dbReference>